<dbReference type="InterPro" id="IPR011040">
    <property type="entry name" value="Sialidase"/>
</dbReference>
<dbReference type="RefSeq" id="WP_213241197.1">
    <property type="nucleotide sequence ID" value="NZ_CP060791.1"/>
</dbReference>
<organism evidence="2 3">
    <name type="scientific">Chlamydia crocodili</name>
    <dbReference type="NCBI Taxonomy" id="2766982"/>
    <lineage>
        <taxon>Bacteria</taxon>
        <taxon>Pseudomonadati</taxon>
        <taxon>Chlamydiota</taxon>
        <taxon>Chlamydiia</taxon>
        <taxon>Chlamydiales</taxon>
        <taxon>Chlamydiaceae</taxon>
        <taxon>Chlamydia/Chlamydophila group</taxon>
        <taxon>Chlamydia</taxon>
    </lineage>
</organism>
<dbReference type="Pfam" id="PF13088">
    <property type="entry name" value="BNR_2"/>
    <property type="match status" value="1"/>
</dbReference>
<gene>
    <name evidence="2" type="ORF">H9Q19_00545</name>
</gene>
<keyword evidence="3" id="KW-1185">Reference proteome</keyword>
<dbReference type="PANTHER" id="PTHR43752:SF2">
    <property type="entry name" value="BNR_ASP-BOX REPEAT FAMILY PROTEIN"/>
    <property type="match status" value="1"/>
</dbReference>
<dbReference type="Proteomes" id="UP000680625">
    <property type="component" value="Chromosome"/>
</dbReference>
<dbReference type="Gene3D" id="2.120.10.10">
    <property type="match status" value="2"/>
</dbReference>
<name>A0ABX8CDV9_9CHLA</name>
<evidence type="ECO:0000313" key="2">
    <source>
        <dbReference type="EMBL" id="QVE49189.1"/>
    </source>
</evidence>
<sequence>MWKFWIFLLIFSPLSLCSGEYKPYEELWLSSENSISSSSTIVETSSKLLVVWQESGKLIGRYCDRGLWSEPSEIFPQESASFSKPVLVRISSQEIWLFYRKQLFGESVSHPYLAFSFNAGKNWSEHRLLPPGLEGTTRNPPYVDRIRNQIYIPSYSIYGMLTDQELVGASWVEIYNFCSRSWEGRFGPILGKTGNQVPIEPAIVSLASNKLALFCRNASVEENYICMSISTNRGISWSKLKNLPWRSYNSSIAVQSGRNGRLFLFANSAPDGDGLTCFPSYNEGLTWNHPKLIDANYSIDPCAYLDKQGYMHIVYTGKDVSGNQRIKYYRVEEEALLLNCPEYWITDNSKESIRK</sequence>
<feature type="domain" description="Sialidase" evidence="1">
    <location>
        <begin position="66"/>
        <end position="296"/>
    </location>
</feature>
<evidence type="ECO:0000259" key="1">
    <source>
        <dbReference type="Pfam" id="PF13088"/>
    </source>
</evidence>
<reference evidence="2 3" key="1">
    <citation type="submission" date="2020-08" db="EMBL/GenBank/DDBJ databases">
        <title>Isolation and characterization of novel Chlamydia from Siamese crocodiles (Crocodylus siamensis).</title>
        <authorList>
            <person name="Sariya L."/>
        </authorList>
    </citation>
    <scope>NUCLEOTIDE SEQUENCE [LARGE SCALE GENOMIC DNA]</scope>
    <source>
        <strain evidence="2 3">No. 12</strain>
    </source>
</reference>
<dbReference type="GeneID" id="301704075"/>
<dbReference type="InterPro" id="IPR036278">
    <property type="entry name" value="Sialidase_sf"/>
</dbReference>
<dbReference type="SUPFAM" id="SSF50939">
    <property type="entry name" value="Sialidases"/>
    <property type="match status" value="1"/>
</dbReference>
<accession>A0ABX8CDV9</accession>
<dbReference type="EMBL" id="CP060791">
    <property type="protein sequence ID" value="QVE49189.1"/>
    <property type="molecule type" value="Genomic_DNA"/>
</dbReference>
<dbReference type="CDD" id="cd15482">
    <property type="entry name" value="Sialidase_non-viral"/>
    <property type="match status" value="1"/>
</dbReference>
<evidence type="ECO:0000313" key="3">
    <source>
        <dbReference type="Proteomes" id="UP000680625"/>
    </source>
</evidence>
<proteinExistence type="predicted"/>
<dbReference type="PANTHER" id="PTHR43752">
    <property type="entry name" value="BNR/ASP-BOX REPEAT FAMILY PROTEIN"/>
    <property type="match status" value="1"/>
</dbReference>
<protein>
    <submittedName>
        <fullName evidence="2">Exo-alpha-sialidase</fullName>
    </submittedName>
</protein>